<gene>
    <name evidence="2" type="ORF">LCGC14_1186750</name>
</gene>
<dbReference type="EMBL" id="LAZR01005989">
    <property type="protein sequence ID" value="KKM95592.1"/>
    <property type="molecule type" value="Genomic_DNA"/>
</dbReference>
<keyword evidence="1" id="KW-1133">Transmembrane helix</keyword>
<feature type="transmembrane region" description="Helical" evidence="1">
    <location>
        <begin position="65"/>
        <end position="87"/>
    </location>
</feature>
<keyword evidence="1" id="KW-0812">Transmembrane</keyword>
<accession>A0A0F9PR27</accession>
<keyword evidence="1" id="KW-0472">Membrane</keyword>
<name>A0A0F9PR27_9ZZZZ</name>
<evidence type="ECO:0000313" key="2">
    <source>
        <dbReference type="EMBL" id="KKM95592.1"/>
    </source>
</evidence>
<feature type="non-terminal residue" evidence="2">
    <location>
        <position position="1"/>
    </location>
</feature>
<organism evidence="2">
    <name type="scientific">marine sediment metagenome</name>
    <dbReference type="NCBI Taxonomy" id="412755"/>
    <lineage>
        <taxon>unclassified sequences</taxon>
        <taxon>metagenomes</taxon>
        <taxon>ecological metagenomes</taxon>
    </lineage>
</organism>
<proteinExistence type="predicted"/>
<comment type="caution">
    <text evidence="2">The sequence shown here is derived from an EMBL/GenBank/DDBJ whole genome shotgun (WGS) entry which is preliminary data.</text>
</comment>
<protein>
    <submittedName>
        <fullName evidence="2">Uncharacterized protein</fullName>
    </submittedName>
</protein>
<dbReference type="AlphaFoldDB" id="A0A0F9PR27"/>
<reference evidence="2" key="1">
    <citation type="journal article" date="2015" name="Nature">
        <title>Complex archaea that bridge the gap between prokaryotes and eukaryotes.</title>
        <authorList>
            <person name="Spang A."/>
            <person name="Saw J.H."/>
            <person name="Jorgensen S.L."/>
            <person name="Zaremba-Niedzwiedzka K."/>
            <person name="Martijn J."/>
            <person name="Lind A.E."/>
            <person name="van Eijk R."/>
            <person name="Schleper C."/>
            <person name="Guy L."/>
            <person name="Ettema T.J."/>
        </authorList>
    </citation>
    <scope>NUCLEOTIDE SEQUENCE</scope>
</reference>
<sequence>RVDSTAQLIPPMQKAIVDSLTLAFSRIAPGDSKALRAFLEEEYGGQSLTPETNRLLDAFEGLKDIATSGLLLIAILMSIVPIITAAAGPHIERERITAWASNPLRPLDVGSAASASMRGILDRDDAIEDAAQGGFNADRFSILQQLGQTRPATEEVLTLRNRGAIDDADVLKYLEVRGFDDTDAERIAELRRVLPSAAEAQTLRNRDVIDDGELEEYLRQAGFDENDVERIAGLRQVLPGPADVVRFALRDVYRPEAVARGDLLADLPTEGIADAERVGLAPEEFTKFWASHWVLPSVGQAFEMLHRGVISLDELQDLLRTQDIAPGWRDELIEIAFRVITRVDIRRMYREGIADERKVLETYVAQGYTQEDAQSLTEFAIADATIDARELTKSEVIKLYQDGAMTRADAVELLDGLGFAGPETEWLLVLAEFRRFAKFRELAVSRVRSRYVGRRLSQSEASTALDRIGVVPTERDNLIDLWDGERDAERPSLTMALVGRLYDDDIITEEDARVRWGELGYRSTDIDLLVLNYSGGDPEDKTSGPKAKQLTKSDIGRALRDGTISTAEAIAAWVAMGYTEGAAHLLAANYLPDEET</sequence>
<evidence type="ECO:0000256" key="1">
    <source>
        <dbReference type="SAM" id="Phobius"/>
    </source>
</evidence>